<comment type="caution">
    <text evidence="1">The sequence shown here is derived from an EMBL/GenBank/DDBJ whole genome shotgun (WGS) entry which is preliminary data.</text>
</comment>
<keyword evidence="2" id="KW-1185">Reference proteome</keyword>
<evidence type="ECO:0000313" key="1">
    <source>
        <dbReference type="EMBL" id="POR45730.1"/>
    </source>
</evidence>
<dbReference type="Pfam" id="PF12007">
    <property type="entry name" value="DUF3501"/>
    <property type="match status" value="1"/>
</dbReference>
<protein>
    <submittedName>
        <fullName evidence="1">Uncharacterized protein DUF3501</fullName>
    </submittedName>
</protein>
<dbReference type="InterPro" id="IPR021890">
    <property type="entry name" value="DUF3501"/>
</dbReference>
<proteinExistence type="predicted"/>
<reference evidence="1 2" key="1">
    <citation type="submission" date="2018-01" db="EMBL/GenBank/DDBJ databases">
        <title>Genomic Encyclopedia of Type Strains, Phase III (KMG-III): the genomes of soil and plant-associated and newly described type strains.</title>
        <authorList>
            <person name="Whitman W."/>
        </authorList>
    </citation>
    <scope>NUCLEOTIDE SEQUENCE [LARGE SCALE GENOMIC DNA]</scope>
    <source>
        <strain evidence="1 2">JCM 18070</strain>
    </source>
</reference>
<dbReference type="EMBL" id="PQGA01000030">
    <property type="protein sequence ID" value="POR45730.1"/>
    <property type="molecule type" value="Genomic_DNA"/>
</dbReference>
<dbReference type="Proteomes" id="UP000237381">
    <property type="component" value="Unassembled WGS sequence"/>
</dbReference>
<accession>A0A2S4LTH0</accession>
<organism evidence="1 2">
    <name type="scientific">Paraburkholderia eburnea</name>
    <dbReference type="NCBI Taxonomy" id="1189126"/>
    <lineage>
        <taxon>Bacteria</taxon>
        <taxon>Pseudomonadati</taxon>
        <taxon>Pseudomonadota</taxon>
        <taxon>Betaproteobacteria</taxon>
        <taxon>Burkholderiales</taxon>
        <taxon>Burkholderiaceae</taxon>
        <taxon>Paraburkholderia</taxon>
    </lineage>
</organism>
<evidence type="ECO:0000313" key="2">
    <source>
        <dbReference type="Proteomes" id="UP000237381"/>
    </source>
</evidence>
<name>A0A2S4LTH0_9BURK</name>
<sequence length="199" mass="22554">MQEDNPMTIARDSLLSLEAYSKQRTAMRGHIIEHKKRRAVALGNHLTFLFEDEATIRYQIQEMLHIEKIFDEEGIQGELDAYLPLVPDGSNLKATMQIEYGNEIERHAALARLIGIEDRVFMQAEGEPPVHAIADEDLERDNDEKTSAVHFVRFEFTPAMIDRLRAGAALSIGCDHQHYRVPAQNIEGEVRASLLGDFA</sequence>
<gene>
    <name evidence="1" type="ORF">B0G62_13056</name>
</gene>
<dbReference type="AlphaFoldDB" id="A0A2S4LTH0"/>